<sequence length="329" mass="38220">MDNSDFNCSNFLDNIRSDKGIEDLKNFFTELCNKDVKTALKFINDEKLNFSTLFILRDEIKKFSLVNKLTIKNKTALLIIKEILSDNKHNLEQEHLSFDYIQIIHSTLNWILKSGYKSDGLNDEYDRVLDITCGILTKLYKDKALLPIMADLIFERYKKGTLIHDLVWAFFQAADPQSLLIIGEKLLSTAAEDVKMACRLLNFIPAVNNGISKEKKYTNFLNWMKENSPFLKYTGESFQQTTNPTPYKIVLEGKYLCKRICCDTGKALRSPSEKENSLLNDFKKLDHDTKVLLSNFSLRIHHKNIYLWNIWHRYSLNEQIKIARIGGVQ</sequence>
<gene>
    <name evidence="1" type="ORF">CTDIVETGP_1430</name>
</gene>
<dbReference type="OrthoDB" id="1845039at2"/>
<dbReference type="Proteomes" id="UP000019482">
    <property type="component" value="Unassembled WGS sequence"/>
</dbReference>
<proteinExistence type="predicted"/>
<evidence type="ECO:0000313" key="2">
    <source>
        <dbReference type="Proteomes" id="UP000019482"/>
    </source>
</evidence>
<dbReference type="GeneID" id="29420855"/>
<evidence type="ECO:0000313" key="1">
    <source>
        <dbReference type="EMBL" id="CDL91360.1"/>
    </source>
</evidence>
<dbReference type="EMBL" id="CBXI010000023">
    <property type="protein sequence ID" value="CDL91360.1"/>
    <property type="molecule type" value="Genomic_DNA"/>
</dbReference>
<comment type="caution">
    <text evidence="1">The sequence shown here is derived from an EMBL/GenBank/DDBJ whole genome shotgun (WGS) entry which is preliminary data.</text>
</comment>
<keyword evidence="2" id="KW-1185">Reference proteome</keyword>
<reference evidence="1 2" key="1">
    <citation type="journal article" date="2015" name="Genome Announc.">
        <title>Draft Genome Sequence of Clostridium tyrobutyricum Strain DIVETGP, Isolated from Cow's Milk for Grana Padano Production.</title>
        <authorList>
            <person name="Soggiu A."/>
            <person name="Piras C."/>
            <person name="Gaiarsa S."/>
            <person name="Sassera D."/>
            <person name="Roncada P."/>
            <person name="Bendixen E."/>
            <person name="Brasca M."/>
            <person name="Bonizzi L."/>
        </authorList>
    </citation>
    <scope>NUCLEOTIDE SEQUENCE [LARGE SCALE GENOMIC DNA]</scope>
    <source>
        <strain evidence="1 2">DIVETGP</strain>
    </source>
</reference>
<protein>
    <submittedName>
        <fullName evidence="1">Uncharacterized protein</fullName>
    </submittedName>
</protein>
<dbReference type="AlphaFoldDB" id="W6N5L2"/>
<dbReference type="RefSeq" id="WP_017894615.1">
    <property type="nucleotide sequence ID" value="NZ_CBXI010000023.1"/>
</dbReference>
<organism evidence="1 2">
    <name type="scientific">Clostridium tyrobutyricum DIVETGP</name>
    <dbReference type="NCBI Taxonomy" id="1408889"/>
    <lineage>
        <taxon>Bacteria</taxon>
        <taxon>Bacillati</taxon>
        <taxon>Bacillota</taxon>
        <taxon>Clostridia</taxon>
        <taxon>Eubacteriales</taxon>
        <taxon>Clostridiaceae</taxon>
        <taxon>Clostridium</taxon>
    </lineage>
</organism>
<name>W6N5L2_CLOTY</name>
<accession>W6N5L2</accession>